<organism evidence="2 3">
    <name type="scientific">Gadus morhua</name>
    <name type="common">Atlantic cod</name>
    <dbReference type="NCBI Taxonomy" id="8049"/>
    <lineage>
        <taxon>Eukaryota</taxon>
        <taxon>Metazoa</taxon>
        <taxon>Chordata</taxon>
        <taxon>Craniata</taxon>
        <taxon>Vertebrata</taxon>
        <taxon>Euteleostomi</taxon>
        <taxon>Actinopterygii</taxon>
        <taxon>Neopterygii</taxon>
        <taxon>Teleostei</taxon>
        <taxon>Neoteleostei</taxon>
        <taxon>Acanthomorphata</taxon>
        <taxon>Zeiogadaria</taxon>
        <taxon>Gadariae</taxon>
        <taxon>Gadiformes</taxon>
        <taxon>Gadoidei</taxon>
        <taxon>Gadidae</taxon>
        <taxon>Gadus</taxon>
    </lineage>
</organism>
<proteinExistence type="predicted"/>
<dbReference type="SUPFAM" id="SSF56672">
    <property type="entry name" value="DNA/RNA polymerases"/>
    <property type="match status" value="1"/>
</dbReference>
<dbReference type="InterPro" id="IPR036691">
    <property type="entry name" value="Endo/exonu/phosph_ase_sf"/>
</dbReference>
<evidence type="ECO:0000313" key="2">
    <source>
        <dbReference type="Ensembl" id="ENSGMOP00000065107.1"/>
    </source>
</evidence>
<dbReference type="PANTHER" id="PTHR33395:SF22">
    <property type="entry name" value="REVERSE TRANSCRIPTASE DOMAIN-CONTAINING PROTEIN"/>
    <property type="match status" value="1"/>
</dbReference>
<dbReference type="GO" id="GO:0031012">
    <property type="term" value="C:extracellular matrix"/>
    <property type="evidence" value="ECO:0007669"/>
    <property type="project" value="TreeGrafter"/>
</dbReference>
<accession>A0A8C5CRH3</accession>
<feature type="domain" description="Reverse transcriptase" evidence="1">
    <location>
        <begin position="403"/>
        <end position="658"/>
    </location>
</feature>
<reference evidence="2" key="2">
    <citation type="submission" date="2025-09" db="UniProtKB">
        <authorList>
            <consortium name="Ensembl"/>
        </authorList>
    </citation>
    <scope>IDENTIFICATION</scope>
</reference>
<dbReference type="Ensembl" id="ENSGMOT00000051987.1">
    <property type="protein sequence ID" value="ENSGMOP00000065107.1"/>
    <property type="gene ID" value="ENSGMOG00000032230.1"/>
</dbReference>
<reference evidence="2" key="1">
    <citation type="submission" date="2025-08" db="UniProtKB">
        <authorList>
            <consortium name="Ensembl"/>
        </authorList>
    </citation>
    <scope>IDENTIFICATION</scope>
</reference>
<dbReference type="CDD" id="cd01650">
    <property type="entry name" value="RT_nLTR_like"/>
    <property type="match status" value="1"/>
</dbReference>
<evidence type="ECO:0000313" key="3">
    <source>
        <dbReference type="Proteomes" id="UP000694546"/>
    </source>
</evidence>
<dbReference type="GO" id="GO:0061343">
    <property type="term" value="P:cell adhesion involved in heart morphogenesis"/>
    <property type="evidence" value="ECO:0007669"/>
    <property type="project" value="TreeGrafter"/>
</dbReference>
<dbReference type="InterPro" id="IPR043502">
    <property type="entry name" value="DNA/RNA_pol_sf"/>
</dbReference>
<dbReference type="AlphaFoldDB" id="A0A8C5CRH3"/>
<sequence length="658" mass="73777">MVISGIYRPPSAPFDKFDECLVALQQFISSIEHTPELHIAGDFNLPFINWSTSLIETGSNISLADRQAALALLNFAEESLFQQVILEPTRNNNILDLVFSNNSDSIHSIAVAKTELSDHDVVSCTLLHPELLLPSQTTERPVFSPSCPFAEINFVSADWDAINTEPNEVNWDAITDPSKDQDTAWKLFEDTIASICCKHAPSHSSNIQASSKSSIPKPRRELLRKKHRLNARINAIKHSGRTPRNSTKLDNLNKERATIELLMKKDIKHERLRQEISAIGKMKINPKAFYSFAKKSTKFKSPVGPLADEENNLQSDPTVMGNILQKQYQKAFSNPDNVDAESVQLGEAPAEELSSILFTIDDVLTAIRETGKFFAPGPDQFPALVLRECKDALAPSIAKLWQLSFDTSNIADMFRSQSIIPIFKKGSKAVVANYRPVSLTSHLIKLCERMIRKEMVSFFKRNNMFDPNQHGFQSGKNCLTQLLHHIEDIMCDLNLDRNADVIYLDFSKAFDKVDHKIILKKLRYFGIKGKLYDWIASFLAGRKQHVIVDGVRSSTIEVISGVPQGTVLGPLLFLIYIDDIFSAKSKCLQMILSSTKTYPRMLIASFSKKISSLWSTGQRPTTWNLTRKSSSFCSTANCLTGSSPTPYHLDKSSMVPTM</sequence>
<dbReference type="InterPro" id="IPR000477">
    <property type="entry name" value="RT_dom"/>
</dbReference>
<dbReference type="PROSITE" id="PS50878">
    <property type="entry name" value="RT_POL"/>
    <property type="match status" value="1"/>
</dbReference>
<keyword evidence="3" id="KW-1185">Reference proteome</keyword>
<dbReference type="Pfam" id="PF00078">
    <property type="entry name" value="RVT_1"/>
    <property type="match status" value="1"/>
</dbReference>
<dbReference type="Gene3D" id="3.60.10.10">
    <property type="entry name" value="Endonuclease/exonuclease/phosphatase"/>
    <property type="match status" value="1"/>
</dbReference>
<protein>
    <recommendedName>
        <fullName evidence="1">Reverse transcriptase domain-containing protein</fullName>
    </recommendedName>
</protein>
<dbReference type="Pfam" id="PF14529">
    <property type="entry name" value="Exo_endo_phos_2"/>
    <property type="match status" value="1"/>
</dbReference>
<dbReference type="GeneTree" id="ENSGT01150000286902"/>
<dbReference type="GO" id="GO:0003824">
    <property type="term" value="F:catalytic activity"/>
    <property type="evidence" value="ECO:0007669"/>
    <property type="project" value="InterPro"/>
</dbReference>
<dbReference type="OMA" id="WDAINTE"/>
<name>A0A8C5CRH3_GADMO</name>
<dbReference type="GO" id="GO:0007508">
    <property type="term" value="P:larval heart development"/>
    <property type="evidence" value="ECO:0007669"/>
    <property type="project" value="TreeGrafter"/>
</dbReference>
<evidence type="ECO:0000259" key="1">
    <source>
        <dbReference type="PROSITE" id="PS50878"/>
    </source>
</evidence>
<dbReference type="InterPro" id="IPR005135">
    <property type="entry name" value="Endo/exonuclease/phosphatase"/>
</dbReference>
<dbReference type="SUPFAM" id="SSF56219">
    <property type="entry name" value="DNase I-like"/>
    <property type="match status" value="1"/>
</dbReference>
<dbReference type="PANTHER" id="PTHR33395">
    <property type="entry name" value="TRANSCRIPTASE, PUTATIVE-RELATED-RELATED"/>
    <property type="match status" value="1"/>
</dbReference>
<dbReference type="Proteomes" id="UP000694546">
    <property type="component" value="Chromosome 11"/>
</dbReference>